<dbReference type="SUPFAM" id="SSF46626">
    <property type="entry name" value="Cytochrome c"/>
    <property type="match status" value="2"/>
</dbReference>
<dbReference type="InterPro" id="IPR009056">
    <property type="entry name" value="Cyt_c-like_dom"/>
</dbReference>
<name>A0ABV6B916_9GAMM</name>
<feature type="chain" id="PRO_5047498955" evidence="8">
    <location>
        <begin position="18"/>
        <end position="443"/>
    </location>
</feature>
<evidence type="ECO:0000256" key="3">
    <source>
        <dbReference type="ARBA" id="ARBA00022723"/>
    </source>
</evidence>
<keyword evidence="10" id="KW-0575">Peroxidase</keyword>
<dbReference type="InterPro" id="IPR051395">
    <property type="entry name" value="Cytochrome_c_Peroxidase/MauG"/>
</dbReference>
<proteinExistence type="predicted"/>
<evidence type="ECO:0000313" key="10">
    <source>
        <dbReference type="EMBL" id="MFC0047357.1"/>
    </source>
</evidence>
<dbReference type="Proteomes" id="UP001589813">
    <property type="component" value="Unassembled WGS sequence"/>
</dbReference>
<evidence type="ECO:0000256" key="1">
    <source>
        <dbReference type="ARBA" id="ARBA00004196"/>
    </source>
</evidence>
<dbReference type="GO" id="GO:0004601">
    <property type="term" value="F:peroxidase activity"/>
    <property type="evidence" value="ECO:0007669"/>
    <property type="project" value="UniProtKB-KW"/>
</dbReference>
<dbReference type="InterPro" id="IPR004852">
    <property type="entry name" value="Di-haem_cyt_c_peroxidsae"/>
</dbReference>
<dbReference type="PANTHER" id="PTHR30600">
    <property type="entry name" value="CYTOCHROME C PEROXIDASE-RELATED"/>
    <property type="match status" value="1"/>
</dbReference>
<evidence type="ECO:0000256" key="8">
    <source>
        <dbReference type="SAM" id="SignalP"/>
    </source>
</evidence>
<dbReference type="Pfam" id="PF03150">
    <property type="entry name" value="CCP_MauG"/>
    <property type="match status" value="1"/>
</dbReference>
<dbReference type="RefSeq" id="WP_377240573.1">
    <property type="nucleotide sequence ID" value="NZ_JBHLXP010000001.1"/>
</dbReference>
<dbReference type="PROSITE" id="PS51007">
    <property type="entry name" value="CYTC"/>
    <property type="match status" value="2"/>
</dbReference>
<keyword evidence="4 8" id="KW-0732">Signal</keyword>
<sequence length="443" mass="47878">MKIWLSFAVLCSAATTAAPRLAVTGFVSADIAATVPVQIELSSACPPSFELVGTQCKLVNLYQQYDSLHDKGVGGTKTALPAARDGFSPQQIDLGRFLFFDPLLSANKQQACASCHQPDKGFTDGKAVSTGAFGQQGKRSAPTLWNVGFLQKLFWDGRSPSLELQAAGPLFAPDEMANTPEKLLHDLNANAVYPRLFAEAFATKGPIELPQVVTALAAFQSSLISLNSRYDHYAHGFHQALNETEIKGMNVFRSFVARCAECHTPPLFTNQQIAVIGTPEPEGKPFDVGAGTTDETAKLRGGFKVPTLRNVALTAPYMHSGRFATLEETAEFYSKGRGHAVPKGEKLLLHWHIWEPKLSAEENQQIAAFLQTLTDQSLTPLLPQRLPSGLPLPVEVQPAVAATAQQQTTASQPLRGHPLQPLLSATLQRGHPHQTTQSAKAQN</sequence>
<reference evidence="10 11" key="1">
    <citation type="submission" date="2024-09" db="EMBL/GenBank/DDBJ databases">
        <authorList>
            <person name="Sun Q."/>
            <person name="Mori K."/>
        </authorList>
    </citation>
    <scope>NUCLEOTIDE SEQUENCE [LARGE SCALE GENOMIC DNA]</scope>
    <source>
        <strain evidence="10 11">KCTC 23315</strain>
    </source>
</reference>
<dbReference type="Gene3D" id="1.10.760.10">
    <property type="entry name" value="Cytochrome c-like domain"/>
    <property type="match status" value="2"/>
</dbReference>
<dbReference type="EMBL" id="JBHLXP010000001">
    <property type="protein sequence ID" value="MFC0047357.1"/>
    <property type="molecule type" value="Genomic_DNA"/>
</dbReference>
<comment type="caution">
    <text evidence="10">The sequence shown here is derived from an EMBL/GenBank/DDBJ whole genome shotgun (WGS) entry which is preliminary data.</text>
</comment>
<keyword evidence="11" id="KW-1185">Reference proteome</keyword>
<feature type="domain" description="Cytochrome c" evidence="9">
    <location>
        <begin position="243"/>
        <end position="374"/>
    </location>
</feature>
<comment type="subcellular location">
    <subcellularLocation>
        <location evidence="1">Cell envelope</location>
    </subcellularLocation>
</comment>
<protein>
    <submittedName>
        <fullName evidence="10">Cytochrome-c peroxidase</fullName>
    </submittedName>
</protein>
<dbReference type="PANTHER" id="PTHR30600:SF10">
    <property type="entry name" value="BLL6722 PROTEIN"/>
    <property type="match status" value="1"/>
</dbReference>
<keyword evidence="2 7" id="KW-0349">Heme</keyword>
<gene>
    <name evidence="10" type="ORF">ACFFJP_03510</name>
</gene>
<evidence type="ECO:0000313" key="11">
    <source>
        <dbReference type="Proteomes" id="UP001589813"/>
    </source>
</evidence>
<organism evidence="10 11">
    <name type="scientific">Rheinheimera tilapiae</name>
    <dbReference type="NCBI Taxonomy" id="875043"/>
    <lineage>
        <taxon>Bacteria</taxon>
        <taxon>Pseudomonadati</taxon>
        <taxon>Pseudomonadota</taxon>
        <taxon>Gammaproteobacteria</taxon>
        <taxon>Chromatiales</taxon>
        <taxon>Chromatiaceae</taxon>
        <taxon>Rheinheimera</taxon>
    </lineage>
</organism>
<evidence type="ECO:0000256" key="4">
    <source>
        <dbReference type="ARBA" id="ARBA00022729"/>
    </source>
</evidence>
<keyword evidence="5" id="KW-0560">Oxidoreductase</keyword>
<evidence type="ECO:0000256" key="5">
    <source>
        <dbReference type="ARBA" id="ARBA00023002"/>
    </source>
</evidence>
<keyword evidence="6 7" id="KW-0408">Iron</keyword>
<feature type="domain" description="Cytochrome c" evidence="9">
    <location>
        <begin position="90"/>
        <end position="187"/>
    </location>
</feature>
<evidence type="ECO:0000256" key="6">
    <source>
        <dbReference type="ARBA" id="ARBA00023004"/>
    </source>
</evidence>
<evidence type="ECO:0000256" key="2">
    <source>
        <dbReference type="ARBA" id="ARBA00022617"/>
    </source>
</evidence>
<evidence type="ECO:0000256" key="7">
    <source>
        <dbReference type="PROSITE-ProRule" id="PRU00433"/>
    </source>
</evidence>
<evidence type="ECO:0000259" key="9">
    <source>
        <dbReference type="PROSITE" id="PS51007"/>
    </source>
</evidence>
<dbReference type="InterPro" id="IPR036909">
    <property type="entry name" value="Cyt_c-like_dom_sf"/>
</dbReference>
<feature type="signal peptide" evidence="8">
    <location>
        <begin position="1"/>
        <end position="17"/>
    </location>
</feature>
<keyword evidence="3 7" id="KW-0479">Metal-binding</keyword>
<accession>A0ABV6B916</accession>